<dbReference type="PRINTS" id="PR00502">
    <property type="entry name" value="NUDIXFAMILY"/>
</dbReference>
<dbReference type="OrthoDB" id="447842at2759"/>
<organism evidence="6 7">
    <name type="scientific">Drosophila erecta</name>
    <name type="common">Fruit fly</name>
    <dbReference type="NCBI Taxonomy" id="7220"/>
    <lineage>
        <taxon>Eukaryota</taxon>
        <taxon>Metazoa</taxon>
        <taxon>Ecdysozoa</taxon>
        <taxon>Arthropoda</taxon>
        <taxon>Hexapoda</taxon>
        <taxon>Insecta</taxon>
        <taxon>Pterygota</taxon>
        <taxon>Neoptera</taxon>
        <taxon>Endopterygota</taxon>
        <taxon>Diptera</taxon>
        <taxon>Brachycera</taxon>
        <taxon>Muscomorpha</taxon>
        <taxon>Ephydroidea</taxon>
        <taxon>Drosophilidae</taxon>
        <taxon>Drosophila</taxon>
        <taxon>Sophophora</taxon>
    </lineage>
</organism>
<dbReference type="OMA" id="HAHGGNF"/>
<dbReference type="PANTHER" id="PTHR13994">
    <property type="entry name" value="NUDIX HYDROLASE RELATED"/>
    <property type="match status" value="1"/>
</dbReference>
<evidence type="ECO:0000256" key="3">
    <source>
        <dbReference type="ARBA" id="ARBA00022801"/>
    </source>
</evidence>
<dbReference type="Gene3D" id="3.40.630.30">
    <property type="match status" value="1"/>
</dbReference>
<dbReference type="CDD" id="cd04670">
    <property type="entry name" value="NUDIX_ASFGF2_Nudt6"/>
    <property type="match status" value="1"/>
</dbReference>
<keyword evidence="7" id="KW-1185">Reference proteome</keyword>
<dbReference type="Pfam" id="PF00293">
    <property type="entry name" value="NUDIX"/>
    <property type="match status" value="1"/>
</dbReference>
<feature type="domain" description="Nudix hydrolase" evidence="5">
    <location>
        <begin position="159"/>
        <end position="289"/>
    </location>
</feature>
<dbReference type="GO" id="GO:0035529">
    <property type="term" value="F:NADH pyrophosphatase activity"/>
    <property type="evidence" value="ECO:0007669"/>
    <property type="project" value="TreeGrafter"/>
</dbReference>
<dbReference type="PRINTS" id="PR01356">
    <property type="entry name" value="GFGPROTEIN"/>
</dbReference>
<evidence type="ECO:0000259" key="5">
    <source>
        <dbReference type="PROSITE" id="PS51462"/>
    </source>
</evidence>
<dbReference type="KEGG" id="der:6550742"/>
<reference evidence="6 7" key="1">
    <citation type="journal article" date="2007" name="Nature">
        <title>Evolution of genes and genomes on the Drosophila phylogeny.</title>
        <authorList>
            <consortium name="Drosophila 12 Genomes Consortium"/>
            <person name="Clark A.G."/>
            <person name="Eisen M.B."/>
            <person name="Smith D.R."/>
            <person name="Bergman C.M."/>
            <person name="Oliver B."/>
            <person name="Markow T.A."/>
            <person name="Kaufman T.C."/>
            <person name="Kellis M."/>
            <person name="Gelbart W."/>
            <person name="Iyer V.N."/>
            <person name="Pollard D.A."/>
            <person name="Sackton T.B."/>
            <person name="Larracuente A.M."/>
            <person name="Singh N.D."/>
            <person name="Abad J.P."/>
            <person name="Abt D.N."/>
            <person name="Adryan B."/>
            <person name="Aguade M."/>
            <person name="Akashi H."/>
            <person name="Anderson W.W."/>
            <person name="Aquadro C.F."/>
            <person name="Ardell D.H."/>
            <person name="Arguello R."/>
            <person name="Artieri C.G."/>
            <person name="Barbash D.A."/>
            <person name="Barker D."/>
            <person name="Barsanti P."/>
            <person name="Batterham P."/>
            <person name="Batzoglou S."/>
            <person name="Begun D."/>
            <person name="Bhutkar A."/>
            <person name="Blanco E."/>
            <person name="Bosak S.A."/>
            <person name="Bradley R.K."/>
            <person name="Brand A.D."/>
            <person name="Brent M.R."/>
            <person name="Brooks A.N."/>
            <person name="Brown R.H."/>
            <person name="Butlin R.K."/>
            <person name="Caggese C."/>
            <person name="Calvi B.R."/>
            <person name="Bernardo de Carvalho A."/>
            <person name="Caspi A."/>
            <person name="Castrezana S."/>
            <person name="Celniker S.E."/>
            <person name="Chang J.L."/>
            <person name="Chapple C."/>
            <person name="Chatterji S."/>
            <person name="Chinwalla A."/>
            <person name="Civetta A."/>
            <person name="Clifton S.W."/>
            <person name="Comeron J.M."/>
            <person name="Costello J.C."/>
            <person name="Coyne J.A."/>
            <person name="Daub J."/>
            <person name="David R.G."/>
            <person name="Delcher A.L."/>
            <person name="Delehaunty K."/>
            <person name="Do C.B."/>
            <person name="Ebling H."/>
            <person name="Edwards K."/>
            <person name="Eickbush T."/>
            <person name="Evans J.D."/>
            <person name="Filipski A."/>
            <person name="Findeiss S."/>
            <person name="Freyhult E."/>
            <person name="Fulton L."/>
            <person name="Fulton R."/>
            <person name="Garcia A.C."/>
            <person name="Gardiner A."/>
            <person name="Garfield D.A."/>
            <person name="Garvin B.E."/>
            <person name="Gibson G."/>
            <person name="Gilbert D."/>
            <person name="Gnerre S."/>
            <person name="Godfrey J."/>
            <person name="Good R."/>
            <person name="Gotea V."/>
            <person name="Gravely B."/>
            <person name="Greenberg A.J."/>
            <person name="Griffiths-Jones S."/>
            <person name="Gross S."/>
            <person name="Guigo R."/>
            <person name="Gustafson E.A."/>
            <person name="Haerty W."/>
            <person name="Hahn M.W."/>
            <person name="Halligan D.L."/>
            <person name="Halpern A.L."/>
            <person name="Halter G.M."/>
            <person name="Han M.V."/>
            <person name="Heger A."/>
            <person name="Hillier L."/>
            <person name="Hinrichs A.S."/>
            <person name="Holmes I."/>
            <person name="Hoskins R.A."/>
            <person name="Hubisz M.J."/>
            <person name="Hultmark D."/>
            <person name="Huntley M.A."/>
            <person name="Jaffe D.B."/>
            <person name="Jagadeeshan S."/>
            <person name="Jeck W.R."/>
            <person name="Johnson J."/>
            <person name="Jones C.D."/>
            <person name="Jordan W.C."/>
            <person name="Karpen G.H."/>
            <person name="Kataoka E."/>
            <person name="Keightley P.D."/>
            <person name="Kheradpour P."/>
            <person name="Kirkness E.F."/>
            <person name="Koerich L.B."/>
            <person name="Kristiansen K."/>
            <person name="Kudrna D."/>
            <person name="Kulathinal R.J."/>
            <person name="Kumar S."/>
            <person name="Kwok R."/>
            <person name="Lander E."/>
            <person name="Langley C.H."/>
            <person name="Lapoint R."/>
            <person name="Lazzaro B.P."/>
            <person name="Lee S.J."/>
            <person name="Levesque L."/>
            <person name="Li R."/>
            <person name="Lin C.F."/>
            <person name="Lin M.F."/>
            <person name="Lindblad-Toh K."/>
            <person name="Llopart A."/>
            <person name="Long M."/>
            <person name="Low L."/>
            <person name="Lozovsky E."/>
            <person name="Lu J."/>
            <person name="Luo M."/>
            <person name="Machado C.A."/>
            <person name="Makalowski W."/>
            <person name="Marzo M."/>
            <person name="Matsuda M."/>
            <person name="Matzkin L."/>
            <person name="McAllister B."/>
            <person name="McBride C.S."/>
            <person name="McKernan B."/>
            <person name="McKernan K."/>
            <person name="Mendez-Lago M."/>
            <person name="Minx P."/>
            <person name="Mollenhauer M.U."/>
            <person name="Montooth K."/>
            <person name="Mount S.M."/>
            <person name="Mu X."/>
            <person name="Myers E."/>
            <person name="Negre B."/>
            <person name="Newfeld S."/>
            <person name="Nielsen R."/>
            <person name="Noor M.A."/>
            <person name="O'Grady P."/>
            <person name="Pachter L."/>
            <person name="Papaceit M."/>
            <person name="Parisi M.J."/>
            <person name="Parisi M."/>
            <person name="Parts L."/>
            <person name="Pedersen J.S."/>
            <person name="Pesole G."/>
            <person name="Phillippy A.M."/>
            <person name="Ponting C.P."/>
            <person name="Pop M."/>
            <person name="Porcelli D."/>
            <person name="Powell J.R."/>
            <person name="Prohaska S."/>
            <person name="Pruitt K."/>
            <person name="Puig M."/>
            <person name="Quesneville H."/>
            <person name="Ram K.R."/>
            <person name="Rand D."/>
            <person name="Rasmussen M.D."/>
            <person name="Reed L.K."/>
            <person name="Reenan R."/>
            <person name="Reily A."/>
            <person name="Remington K.A."/>
            <person name="Rieger T.T."/>
            <person name="Ritchie M.G."/>
            <person name="Robin C."/>
            <person name="Rogers Y.H."/>
            <person name="Rohde C."/>
            <person name="Rozas J."/>
            <person name="Rubenfield M.J."/>
            <person name="Ruiz A."/>
            <person name="Russo S."/>
            <person name="Salzberg S.L."/>
            <person name="Sanchez-Gracia A."/>
            <person name="Saranga D.J."/>
            <person name="Sato H."/>
            <person name="Schaeffer S.W."/>
            <person name="Schatz M.C."/>
            <person name="Schlenke T."/>
            <person name="Schwartz R."/>
            <person name="Segarra C."/>
            <person name="Singh R.S."/>
            <person name="Sirot L."/>
            <person name="Sirota M."/>
            <person name="Sisneros N.B."/>
            <person name="Smith C.D."/>
            <person name="Smith T.F."/>
            <person name="Spieth J."/>
            <person name="Stage D.E."/>
            <person name="Stark A."/>
            <person name="Stephan W."/>
            <person name="Strausberg R.L."/>
            <person name="Strempel S."/>
            <person name="Sturgill D."/>
            <person name="Sutton G."/>
            <person name="Sutton G.G."/>
            <person name="Tao W."/>
            <person name="Teichmann S."/>
            <person name="Tobari Y.N."/>
            <person name="Tomimura Y."/>
            <person name="Tsolas J.M."/>
            <person name="Valente V.L."/>
            <person name="Venter E."/>
            <person name="Venter J.C."/>
            <person name="Vicario S."/>
            <person name="Vieira F.G."/>
            <person name="Vilella A.J."/>
            <person name="Villasante A."/>
            <person name="Walenz B."/>
            <person name="Wang J."/>
            <person name="Wasserman M."/>
            <person name="Watts T."/>
            <person name="Wilson D."/>
            <person name="Wilson R.K."/>
            <person name="Wing R.A."/>
            <person name="Wolfner M.F."/>
            <person name="Wong A."/>
            <person name="Wong G.K."/>
            <person name="Wu C.I."/>
            <person name="Wu G."/>
            <person name="Yamamoto D."/>
            <person name="Yang H.P."/>
            <person name="Yang S.P."/>
            <person name="Yorke J.A."/>
            <person name="Yoshida K."/>
            <person name="Zdobnov E."/>
            <person name="Zhang P."/>
            <person name="Zhang Y."/>
            <person name="Zimin A.V."/>
            <person name="Baldwin J."/>
            <person name="Abdouelleil A."/>
            <person name="Abdulkadir J."/>
            <person name="Abebe A."/>
            <person name="Abera B."/>
            <person name="Abreu J."/>
            <person name="Acer S.C."/>
            <person name="Aftuck L."/>
            <person name="Alexander A."/>
            <person name="An P."/>
            <person name="Anderson E."/>
            <person name="Anderson S."/>
            <person name="Arachi H."/>
            <person name="Azer M."/>
            <person name="Bachantsang P."/>
            <person name="Barry A."/>
            <person name="Bayul T."/>
            <person name="Berlin A."/>
            <person name="Bessette D."/>
            <person name="Bloom T."/>
            <person name="Blye J."/>
            <person name="Boguslavskiy L."/>
            <person name="Bonnet C."/>
            <person name="Boukhgalter B."/>
            <person name="Bourzgui I."/>
            <person name="Brown A."/>
            <person name="Cahill P."/>
            <person name="Channer S."/>
            <person name="Cheshatsang Y."/>
            <person name="Chuda L."/>
            <person name="Citroen M."/>
            <person name="Collymore A."/>
            <person name="Cooke P."/>
            <person name="Costello M."/>
            <person name="D'Aco K."/>
            <person name="Daza R."/>
            <person name="De Haan G."/>
            <person name="DeGray S."/>
            <person name="DeMaso C."/>
            <person name="Dhargay N."/>
            <person name="Dooley K."/>
            <person name="Dooley E."/>
            <person name="Doricent M."/>
            <person name="Dorje P."/>
            <person name="Dorjee K."/>
            <person name="Dupes A."/>
            <person name="Elong R."/>
            <person name="Falk J."/>
            <person name="Farina A."/>
            <person name="Faro S."/>
            <person name="Ferguson D."/>
            <person name="Fisher S."/>
            <person name="Foley C.D."/>
            <person name="Franke A."/>
            <person name="Friedrich D."/>
            <person name="Gadbois L."/>
            <person name="Gearin G."/>
            <person name="Gearin C.R."/>
            <person name="Giannoukos G."/>
            <person name="Goode T."/>
            <person name="Graham J."/>
            <person name="Grandbois E."/>
            <person name="Grewal S."/>
            <person name="Gyaltsen K."/>
            <person name="Hafez N."/>
            <person name="Hagos B."/>
            <person name="Hall J."/>
            <person name="Henson C."/>
            <person name="Hollinger A."/>
            <person name="Honan T."/>
            <person name="Huard M.D."/>
            <person name="Hughes L."/>
            <person name="Hurhula B."/>
            <person name="Husby M.E."/>
            <person name="Kamat A."/>
            <person name="Kanga B."/>
            <person name="Kashin S."/>
            <person name="Khazanovich D."/>
            <person name="Kisner P."/>
            <person name="Lance K."/>
            <person name="Lara M."/>
            <person name="Lee W."/>
            <person name="Lennon N."/>
            <person name="Letendre F."/>
            <person name="LeVine R."/>
            <person name="Lipovsky A."/>
            <person name="Liu X."/>
            <person name="Liu J."/>
            <person name="Liu S."/>
            <person name="Lokyitsang T."/>
            <person name="Lokyitsang Y."/>
            <person name="Lubonja R."/>
            <person name="Lui A."/>
            <person name="MacDonald P."/>
            <person name="Magnisalis V."/>
            <person name="Maru K."/>
            <person name="Matthews C."/>
            <person name="McCusker W."/>
            <person name="McDonough S."/>
            <person name="Mehta T."/>
            <person name="Meldrim J."/>
            <person name="Meneus L."/>
            <person name="Mihai O."/>
            <person name="Mihalev A."/>
            <person name="Mihova T."/>
            <person name="Mittelman R."/>
            <person name="Mlenga V."/>
            <person name="Montmayeur A."/>
            <person name="Mulrain L."/>
            <person name="Navidi A."/>
            <person name="Naylor J."/>
            <person name="Negash T."/>
            <person name="Nguyen T."/>
            <person name="Nguyen N."/>
            <person name="Nicol R."/>
            <person name="Norbu C."/>
            <person name="Norbu N."/>
            <person name="Novod N."/>
            <person name="O'Neill B."/>
            <person name="Osman S."/>
            <person name="Markiewicz E."/>
            <person name="Oyono O.L."/>
            <person name="Patti C."/>
            <person name="Phunkhang P."/>
            <person name="Pierre F."/>
            <person name="Priest M."/>
            <person name="Raghuraman S."/>
            <person name="Rege F."/>
            <person name="Reyes R."/>
            <person name="Rise C."/>
            <person name="Rogov P."/>
            <person name="Ross K."/>
            <person name="Ryan E."/>
            <person name="Settipalli S."/>
            <person name="Shea T."/>
            <person name="Sherpa N."/>
            <person name="Shi L."/>
            <person name="Shih D."/>
            <person name="Sparrow T."/>
            <person name="Spaulding J."/>
            <person name="Stalker J."/>
            <person name="Stange-Thomann N."/>
            <person name="Stavropoulos S."/>
            <person name="Stone C."/>
            <person name="Strader C."/>
            <person name="Tesfaye S."/>
            <person name="Thomson T."/>
            <person name="Thoulutsang Y."/>
            <person name="Thoulutsang D."/>
            <person name="Topham K."/>
            <person name="Topping I."/>
            <person name="Tsamla T."/>
            <person name="Vassiliev H."/>
            <person name="Vo A."/>
            <person name="Wangchuk T."/>
            <person name="Wangdi T."/>
            <person name="Weiand M."/>
            <person name="Wilkinson J."/>
            <person name="Wilson A."/>
            <person name="Yadav S."/>
            <person name="Young G."/>
            <person name="Yu Q."/>
            <person name="Zembek L."/>
            <person name="Zhong D."/>
            <person name="Zimmer A."/>
            <person name="Zwirko Z."/>
            <person name="Jaffe D.B."/>
            <person name="Alvarez P."/>
            <person name="Brockman W."/>
            <person name="Butler J."/>
            <person name="Chin C."/>
            <person name="Gnerre S."/>
            <person name="Grabherr M."/>
            <person name="Kleber M."/>
            <person name="Mauceli E."/>
            <person name="MacCallum I."/>
        </authorList>
    </citation>
    <scope>NUCLEOTIDE SEQUENCE [LARGE SCALE GENOMIC DNA]</scope>
    <source>
        <strain evidence="6 7">TSC#14021-0224.01</strain>
    </source>
</reference>
<dbReference type="EMBL" id="CH954180">
    <property type="protein sequence ID" value="EDV46984.1"/>
    <property type="molecule type" value="Genomic_DNA"/>
</dbReference>
<evidence type="ECO:0000313" key="6">
    <source>
        <dbReference type="EMBL" id="EDV46984.1"/>
    </source>
</evidence>
<dbReference type="InterPro" id="IPR003293">
    <property type="entry name" value="Nudix_hydrolase6-like"/>
</dbReference>
<evidence type="ECO:0000256" key="4">
    <source>
        <dbReference type="RuleBase" id="RU003476"/>
    </source>
</evidence>
<dbReference type="GO" id="GO:0051287">
    <property type="term" value="F:NAD binding"/>
    <property type="evidence" value="ECO:0007669"/>
    <property type="project" value="TreeGrafter"/>
</dbReference>
<dbReference type="GO" id="GO:0046872">
    <property type="term" value="F:metal ion binding"/>
    <property type="evidence" value="ECO:0007669"/>
    <property type="project" value="UniProtKB-KW"/>
</dbReference>
<evidence type="ECO:0000256" key="2">
    <source>
        <dbReference type="ARBA" id="ARBA00022723"/>
    </source>
</evidence>
<dbReference type="SUPFAM" id="SSF55811">
    <property type="entry name" value="Nudix"/>
    <property type="match status" value="1"/>
</dbReference>
<protein>
    <recommendedName>
        <fullName evidence="5">Nudix hydrolase domain-containing protein</fullName>
    </recommendedName>
</protein>
<dbReference type="InterPro" id="IPR020476">
    <property type="entry name" value="Nudix_hydrolase"/>
</dbReference>
<dbReference type="FunFam" id="3.40.630.30:FF:000016">
    <property type="entry name" value="nudix hydrolase 2"/>
    <property type="match status" value="1"/>
</dbReference>
<dbReference type="Proteomes" id="UP000008711">
    <property type="component" value="Unassembled WGS sequence"/>
</dbReference>
<evidence type="ECO:0000313" key="7">
    <source>
        <dbReference type="Proteomes" id="UP000008711"/>
    </source>
</evidence>
<dbReference type="InterPro" id="IPR015797">
    <property type="entry name" value="NUDIX_hydrolase-like_dom_sf"/>
</dbReference>
<dbReference type="eggNOG" id="KOG0648">
    <property type="taxonomic scope" value="Eukaryota"/>
</dbReference>
<dbReference type="Pfam" id="PF18290">
    <property type="entry name" value="Nudix_hydro"/>
    <property type="match status" value="1"/>
</dbReference>
<keyword evidence="3 4" id="KW-0378">Hydrolase</keyword>
<comment type="similarity">
    <text evidence="1 4">Belongs to the Nudix hydrolase family.</text>
</comment>
<keyword evidence="2" id="KW-0479">Metal-binding</keyword>
<name>B3NTI0_DROER</name>
<dbReference type="PROSITE" id="PS00893">
    <property type="entry name" value="NUDIX_BOX"/>
    <property type="match status" value="1"/>
</dbReference>
<evidence type="ECO:0000256" key="1">
    <source>
        <dbReference type="ARBA" id="ARBA00005582"/>
    </source>
</evidence>
<dbReference type="PhylomeDB" id="B3NTI0"/>
<dbReference type="PANTHER" id="PTHR13994:SF13">
    <property type="entry name" value="FI03680P"/>
    <property type="match status" value="1"/>
</dbReference>
<proteinExistence type="inferred from homology"/>
<dbReference type="FunFam" id="3.90.79.10:FF:000015">
    <property type="entry name" value="Nudix hydrolase 8"/>
    <property type="match status" value="1"/>
</dbReference>
<dbReference type="InterPro" id="IPR020084">
    <property type="entry name" value="NUDIX_hydrolase_CS"/>
</dbReference>
<sequence>MLATGFLTRRTVLNQPAFTSWSTLFRTARNRATSTIAARVPLKVQSQLQFTRVYSSSKAMDTPADIFRGITDRFAGVTVDGREENVDKSSFRDKLTKSLNFWTTNKNRAIWFRVYKEQADWVPILAENGFDFHHAKTGVVVMYRWLPDNESSNLPTYAHTLMGVGGLVINDQNEVLVVSDRYAMIPNSWKLPGGYVEPRENLIDAAIREVAEETGIRTEFRSVVTLRHAHGGTFGCSDMYVVIALKPLNLNFKRCEREIERLQWMPIEDYLKHPQVHETNRQFVCTFLDYQNRGLTLTCRDDVHQVLKKKYNLYYVEREQQDQKNL</sequence>
<gene>
    <name evidence="6" type="primary">Dere\GG17898</name>
    <name evidence="6" type="synonym">dere_GLEANR_2786</name>
    <name evidence="6" type="synonym">GG17898</name>
    <name evidence="6" type="ORF">Dere_GG17898</name>
</gene>
<dbReference type="HOGENOM" id="CLU_054299_3_0_1"/>
<dbReference type="InterPro" id="IPR000086">
    <property type="entry name" value="NUDIX_hydrolase_dom"/>
</dbReference>
<reference evidence="6 7" key="2">
    <citation type="journal article" date="2008" name="Bioinformatics">
        <title>Assembly reconciliation.</title>
        <authorList>
            <person name="Zimin A.V."/>
            <person name="Smith D.R."/>
            <person name="Sutton G."/>
            <person name="Yorke J.A."/>
        </authorList>
    </citation>
    <scope>NUCLEOTIDE SEQUENCE [LARGE SCALE GENOMIC DNA]</scope>
    <source>
        <strain evidence="6 7">TSC#14021-0224.01</strain>
    </source>
</reference>
<dbReference type="GO" id="GO:0047631">
    <property type="term" value="F:ADP-ribose diphosphatase activity"/>
    <property type="evidence" value="ECO:0007669"/>
    <property type="project" value="TreeGrafter"/>
</dbReference>
<dbReference type="Gene3D" id="3.90.79.10">
    <property type="entry name" value="Nucleoside Triphosphate Pyrophosphohydrolase"/>
    <property type="match status" value="1"/>
</dbReference>
<dbReference type="PROSITE" id="PS51462">
    <property type="entry name" value="NUDIX"/>
    <property type="match status" value="1"/>
</dbReference>
<dbReference type="AlphaFoldDB" id="B3NTI0"/>
<dbReference type="InterPro" id="IPR040618">
    <property type="entry name" value="Pre-Nudix"/>
</dbReference>
<accession>B3NTI0</accession>